<accession>A0A221P6B3</accession>
<gene>
    <name evidence="2" type="ORF">LK07_30595</name>
</gene>
<dbReference type="EMBL" id="CP022433">
    <property type="protein sequence ID" value="ASN27664.1"/>
    <property type="molecule type" value="Genomic_DNA"/>
</dbReference>
<protein>
    <submittedName>
        <fullName evidence="2">DUF317 domain-containing protein</fullName>
    </submittedName>
</protein>
<dbReference type="STRING" id="1355015.LK06_029410"/>
<dbReference type="OrthoDB" id="3865735at2"/>
<reference evidence="2 3" key="1">
    <citation type="submission" date="2017-07" db="EMBL/GenBank/DDBJ databases">
        <title>Genome sequence of Streptomyces pluripotens MUSC 137T.</title>
        <authorList>
            <person name="Ser H.-L."/>
            <person name="Lee L.-H."/>
        </authorList>
    </citation>
    <scope>NUCLEOTIDE SEQUENCE [LARGE SCALE GENOMIC DNA]</scope>
    <source>
        <strain evidence="2 3">MUSC 137</strain>
    </source>
</reference>
<proteinExistence type="predicted"/>
<organism evidence="2 3">
    <name type="scientific">Streptomyces pluripotens</name>
    <dbReference type="NCBI Taxonomy" id="1355015"/>
    <lineage>
        <taxon>Bacteria</taxon>
        <taxon>Bacillati</taxon>
        <taxon>Actinomycetota</taxon>
        <taxon>Actinomycetes</taxon>
        <taxon>Kitasatosporales</taxon>
        <taxon>Streptomycetaceae</taxon>
        <taxon>Streptomyces</taxon>
    </lineage>
</organism>
<sequence length="146" mass="15828">MVPHGARTIDGDVYVSPRYLGGSTAIGGPGLAPLLDLGWELEHDDLGNAYLNAPDHKVRLGYLPEGEDDGLWRINTYTDPFGPPTWGVCFNNSCPTEFVTAFTTVLAAMSLRQLEVALGAIRRAALTLRHALAVSAHWSGREGRVR</sequence>
<dbReference type="AlphaFoldDB" id="A0A221P6B3"/>
<name>A0A221P6B3_9ACTN</name>
<evidence type="ECO:0000313" key="3">
    <source>
        <dbReference type="Proteomes" id="UP000031501"/>
    </source>
</evidence>
<feature type="domain" description="DUF317" evidence="1">
    <location>
        <begin position="53"/>
        <end position="108"/>
    </location>
</feature>
<evidence type="ECO:0000259" key="1">
    <source>
        <dbReference type="Pfam" id="PF03771"/>
    </source>
</evidence>
<evidence type="ECO:0000313" key="2">
    <source>
        <dbReference type="EMBL" id="ASN27664.1"/>
    </source>
</evidence>
<keyword evidence="3" id="KW-1185">Reference proteome</keyword>
<dbReference type="Pfam" id="PF03771">
    <property type="entry name" value="SPDY"/>
    <property type="match status" value="1"/>
</dbReference>
<dbReference type="Proteomes" id="UP000031501">
    <property type="component" value="Chromosome"/>
</dbReference>
<dbReference type="InterPro" id="IPR005523">
    <property type="entry name" value="DUF317_SPDY"/>
</dbReference>